<dbReference type="InterPro" id="IPR027417">
    <property type="entry name" value="P-loop_NTPase"/>
</dbReference>
<evidence type="ECO:0000313" key="6">
    <source>
        <dbReference type="EMBL" id="SEP13623.1"/>
    </source>
</evidence>
<dbReference type="SUPFAM" id="SSF52540">
    <property type="entry name" value="P-loop containing nucleoside triphosphate hydrolases"/>
    <property type="match status" value="1"/>
</dbReference>
<keyword evidence="6" id="KW-0378">Hydrolase</keyword>
<keyword evidence="4" id="KW-0175">Coiled coil</keyword>
<dbReference type="PANTHER" id="PTHR32114">
    <property type="entry name" value="ABC TRANSPORTER ABCH.3"/>
    <property type="match status" value="1"/>
</dbReference>
<keyword evidence="6" id="KW-0540">Nuclease</keyword>
<evidence type="ECO:0000259" key="5">
    <source>
        <dbReference type="Pfam" id="PF13476"/>
    </source>
</evidence>
<dbReference type="Pfam" id="PF13476">
    <property type="entry name" value="AAA_23"/>
    <property type="match status" value="1"/>
</dbReference>
<feature type="domain" description="Rad50/SbcC-type AAA" evidence="5">
    <location>
        <begin position="6"/>
        <end position="214"/>
    </location>
</feature>
<dbReference type="OrthoDB" id="9795626at2"/>
<protein>
    <recommendedName>
        <fullName evidence="3">Nuclease SbcCD subunit C</fullName>
    </recommendedName>
</protein>
<dbReference type="Proteomes" id="UP000198847">
    <property type="component" value="Unassembled WGS sequence"/>
</dbReference>
<evidence type="ECO:0000256" key="3">
    <source>
        <dbReference type="ARBA" id="ARBA00013368"/>
    </source>
</evidence>
<evidence type="ECO:0000313" key="7">
    <source>
        <dbReference type="Proteomes" id="UP000198847"/>
    </source>
</evidence>
<keyword evidence="6" id="KW-0269">Exonuclease</keyword>
<dbReference type="EMBL" id="FODY01000011">
    <property type="protein sequence ID" value="SEP13623.1"/>
    <property type="molecule type" value="Genomic_DNA"/>
</dbReference>
<proteinExistence type="inferred from homology"/>
<dbReference type="RefSeq" id="WP_091746767.1">
    <property type="nucleotide sequence ID" value="NZ_FODY01000011.1"/>
</dbReference>
<comment type="similarity">
    <text evidence="1">Belongs to the SMC family. SbcC subfamily.</text>
</comment>
<dbReference type="PANTHER" id="PTHR32114:SF2">
    <property type="entry name" value="ABC TRANSPORTER ABCH.3"/>
    <property type="match status" value="1"/>
</dbReference>
<dbReference type="GO" id="GO:0006302">
    <property type="term" value="P:double-strand break repair"/>
    <property type="evidence" value="ECO:0007669"/>
    <property type="project" value="InterPro"/>
</dbReference>
<feature type="coiled-coil region" evidence="4">
    <location>
        <begin position="531"/>
        <end position="565"/>
    </location>
</feature>
<accession>A0A1H8VEC8</accession>
<organism evidence="6 7">
    <name type="scientific">Propionispora vibrioides</name>
    <dbReference type="NCBI Taxonomy" id="112903"/>
    <lineage>
        <taxon>Bacteria</taxon>
        <taxon>Bacillati</taxon>
        <taxon>Bacillota</taxon>
        <taxon>Negativicutes</taxon>
        <taxon>Selenomonadales</taxon>
        <taxon>Sporomusaceae</taxon>
        <taxon>Propionispora</taxon>
    </lineage>
</organism>
<feature type="coiled-coil region" evidence="4">
    <location>
        <begin position="668"/>
        <end position="702"/>
    </location>
</feature>
<comment type="subunit">
    <text evidence="2">Heterodimer of SbcC and SbcD.</text>
</comment>
<dbReference type="InterPro" id="IPR038729">
    <property type="entry name" value="Rad50/SbcC_AAA"/>
</dbReference>
<dbReference type="Gene3D" id="3.40.50.300">
    <property type="entry name" value="P-loop containing nucleotide triphosphate hydrolases"/>
    <property type="match status" value="2"/>
</dbReference>
<dbReference type="AlphaFoldDB" id="A0A1H8VEC8"/>
<sequence length="1016" mass="111999">MRPLALIMQAFGPYADSQTIDFADLKGRSFFLIHGPTGAGKTTILDGICFALYGTASGSQREGKSLRSDYALPELVTEVSFSFALGENRYRIRRHPEQLRPKKRGDGTTRMDAGAELWQENAEPECLLAAGWSDVTQKVEDLLGFKSSQFRQVVLLPQGEFRKLLTANSAERQEILQTLFKTDLYRAIEEKLKQKAQEIKKQFDRQDAEWRWILQEAGLNDREALTDRLAAHREELAVINVAGEAAAGLVRQTQERLTAAQLVAQKFAEQEAVDRKKVELAAKVPVVEEKRQELAQAQKAAELLDAEAALRQGSEDCLALQTAQKQQEQALTAVRQEYRRAELALAAEEGREQERSQAAQQVLLLQQMEEKLNGLNEARQLMTQRQQAEQKATAWREACQSQATALTGLVEEQQAVCQEKAALAAQTAGLEAALREVKYLLDRRLAWDEIRLAAAQAKQRQVATEHGAVRLAESYEAAKSLLAELQENWINGQAALLAAKLEQGSPCPVCGSCRHPRPAVAAQTIPDETVVKRQQMAANALEKELTAAREALAACQAECRSLAERQQEAGTQLGDLVEADPDKLKVRQRDLQRQYEETLAAGRRLPVERQELEQRETARGKAAEALEAAEAAWRQAGQALQAAGAILQEREAAVPAAYRADEALQTARLTAERTARALSERLQQAQQDKARLAAALAKAETSLAYVQDSLSQAETRLATGQAAFDERLRQAGFTSSEVYRQAKKPSEYLTKLQQRLEAFDKEYLIACERAEQTAAAVAGLTVPALEVLAGEAAAAQAAQQELLAKRTTVALQTEREERWLQELTKRETDMAELNASYGLIGRLAEVANGNNDYKLTFQRFVLGALLDDVAEAANERLKMMSRGRYLLQRTMERARKNAAGGLELEVFDNHTGHARPVGTLSGGETFLASLSLALGLADVVQSYAGGVRLDTILVDEGFGTLDPETLDFAIKALLDLQQGGRLVGIISHVPELKERIDARLEISRAARGSRAEFNIG</sequence>
<reference evidence="6 7" key="1">
    <citation type="submission" date="2016-10" db="EMBL/GenBank/DDBJ databases">
        <authorList>
            <person name="de Groot N.N."/>
        </authorList>
    </citation>
    <scope>NUCLEOTIDE SEQUENCE [LARGE SCALE GENOMIC DNA]</scope>
    <source>
        <strain evidence="6 7">DSM 13305</strain>
    </source>
</reference>
<dbReference type="GO" id="GO:0016887">
    <property type="term" value="F:ATP hydrolysis activity"/>
    <property type="evidence" value="ECO:0007669"/>
    <property type="project" value="InterPro"/>
</dbReference>
<evidence type="ECO:0000256" key="4">
    <source>
        <dbReference type="SAM" id="Coils"/>
    </source>
</evidence>
<dbReference type="Pfam" id="PF13558">
    <property type="entry name" value="SbcC_Walker_B"/>
    <property type="match status" value="1"/>
</dbReference>
<keyword evidence="7" id="KW-1185">Reference proteome</keyword>
<feature type="coiled-coil region" evidence="4">
    <location>
        <begin position="287"/>
        <end position="398"/>
    </location>
</feature>
<name>A0A1H8VEC8_9FIRM</name>
<dbReference type="STRING" id="112903.SAMN04490178_11137"/>
<evidence type="ECO:0000256" key="2">
    <source>
        <dbReference type="ARBA" id="ARBA00011322"/>
    </source>
</evidence>
<evidence type="ECO:0000256" key="1">
    <source>
        <dbReference type="ARBA" id="ARBA00006930"/>
    </source>
</evidence>
<dbReference type="GO" id="GO:0004527">
    <property type="term" value="F:exonuclease activity"/>
    <property type="evidence" value="ECO:0007669"/>
    <property type="project" value="UniProtKB-KW"/>
</dbReference>
<gene>
    <name evidence="6" type="ORF">SAMN04490178_11137</name>
</gene>